<organism evidence="3 4">
    <name type="scientific">Popillia japonica</name>
    <name type="common">Japanese beetle</name>
    <dbReference type="NCBI Taxonomy" id="7064"/>
    <lineage>
        <taxon>Eukaryota</taxon>
        <taxon>Metazoa</taxon>
        <taxon>Ecdysozoa</taxon>
        <taxon>Arthropoda</taxon>
        <taxon>Hexapoda</taxon>
        <taxon>Insecta</taxon>
        <taxon>Pterygota</taxon>
        <taxon>Neoptera</taxon>
        <taxon>Endopterygota</taxon>
        <taxon>Coleoptera</taxon>
        <taxon>Polyphaga</taxon>
        <taxon>Scarabaeiformia</taxon>
        <taxon>Scarabaeidae</taxon>
        <taxon>Rutelinae</taxon>
        <taxon>Popillia</taxon>
    </lineage>
</organism>
<comment type="caution">
    <text evidence="3">The sequence shown here is derived from an EMBL/GenBank/DDBJ whole genome shotgun (WGS) entry which is preliminary data.</text>
</comment>
<name>A0AAW1L847_POPJA</name>
<feature type="region of interest" description="Disordered" evidence="2">
    <location>
        <begin position="43"/>
        <end position="95"/>
    </location>
</feature>
<proteinExistence type="predicted"/>
<evidence type="ECO:0000313" key="3">
    <source>
        <dbReference type="EMBL" id="KAK9729848.1"/>
    </source>
</evidence>
<keyword evidence="4" id="KW-1185">Reference proteome</keyword>
<gene>
    <name evidence="3" type="ORF">QE152_g15743</name>
</gene>
<accession>A0AAW1L847</accession>
<dbReference type="EMBL" id="JASPKY010000157">
    <property type="protein sequence ID" value="KAK9729848.1"/>
    <property type="molecule type" value="Genomic_DNA"/>
</dbReference>
<evidence type="ECO:0000313" key="4">
    <source>
        <dbReference type="Proteomes" id="UP001458880"/>
    </source>
</evidence>
<sequence length="160" mass="18631">MCSKGPCKKKIEYQKVVIPRGMINPHETTVIEIPTNLQKQPVVVAKRKTEPSRSISKSRTSSKSKYDSFKPKHTSSPTSMYEPHQNPRQSSRSYLHFNQIEGFKPPGDLEATERQEREQLQRDLDEFQRARRKLLANTSHLVNGEESNKSVRSFRTKHYY</sequence>
<dbReference type="AlphaFoldDB" id="A0AAW1L847"/>
<protein>
    <submittedName>
        <fullName evidence="3">Uncharacterized protein</fullName>
    </submittedName>
</protein>
<feature type="compositionally biased region" description="Low complexity" evidence="2">
    <location>
        <begin position="52"/>
        <end position="63"/>
    </location>
</feature>
<dbReference type="Proteomes" id="UP001458880">
    <property type="component" value="Unassembled WGS sequence"/>
</dbReference>
<keyword evidence="1" id="KW-0175">Coiled coil</keyword>
<reference evidence="3 4" key="1">
    <citation type="journal article" date="2024" name="BMC Genomics">
        <title>De novo assembly and annotation of Popillia japonica's genome with initial clues to its potential as an invasive pest.</title>
        <authorList>
            <person name="Cucini C."/>
            <person name="Boschi S."/>
            <person name="Funari R."/>
            <person name="Cardaioli E."/>
            <person name="Iannotti N."/>
            <person name="Marturano G."/>
            <person name="Paoli F."/>
            <person name="Bruttini M."/>
            <person name="Carapelli A."/>
            <person name="Frati F."/>
            <person name="Nardi F."/>
        </authorList>
    </citation>
    <scope>NUCLEOTIDE SEQUENCE [LARGE SCALE GENOMIC DNA]</scope>
    <source>
        <strain evidence="3">DMR45628</strain>
    </source>
</reference>
<feature type="coiled-coil region" evidence="1">
    <location>
        <begin position="110"/>
        <end position="137"/>
    </location>
</feature>
<evidence type="ECO:0000256" key="2">
    <source>
        <dbReference type="SAM" id="MobiDB-lite"/>
    </source>
</evidence>
<evidence type="ECO:0000256" key="1">
    <source>
        <dbReference type="SAM" id="Coils"/>
    </source>
</evidence>